<dbReference type="InterPro" id="IPR015500">
    <property type="entry name" value="Peptidase_S8_subtilisin-rel"/>
</dbReference>
<proteinExistence type="inferred from homology"/>
<keyword evidence="2 5" id="KW-0645">Protease</keyword>
<feature type="active site" description="Charge relay system" evidence="5">
    <location>
        <position position="88"/>
    </location>
</feature>
<feature type="signal peptide" evidence="6">
    <location>
        <begin position="1"/>
        <end position="21"/>
    </location>
</feature>
<dbReference type="InterPro" id="IPR000209">
    <property type="entry name" value="Peptidase_S8/S53_dom"/>
</dbReference>
<evidence type="ECO:0000256" key="3">
    <source>
        <dbReference type="ARBA" id="ARBA00022801"/>
    </source>
</evidence>
<reference evidence="8 9" key="1">
    <citation type="submission" date="2016-03" db="EMBL/GenBank/DDBJ databases">
        <authorList>
            <person name="Ploux O."/>
        </authorList>
    </citation>
    <scope>NUCLEOTIDE SEQUENCE [LARGE SCALE GENOMIC DNA]</scope>
    <source>
        <strain evidence="8 9">EC13</strain>
    </source>
</reference>
<name>A0A161PPL0_BDEBC</name>
<dbReference type="Gene3D" id="3.40.50.200">
    <property type="entry name" value="Peptidase S8/S53 domain"/>
    <property type="match status" value="1"/>
</dbReference>
<feature type="chain" id="PRO_5007825646" description="Peptidase S8/S53 domain-containing protein" evidence="6">
    <location>
        <begin position="22"/>
        <end position="291"/>
    </location>
</feature>
<evidence type="ECO:0000256" key="4">
    <source>
        <dbReference type="ARBA" id="ARBA00022825"/>
    </source>
</evidence>
<dbReference type="SUPFAM" id="SSF52743">
    <property type="entry name" value="Subtilisin-like"/>
    <property type="match status" value="1"/>
</dbReference>
<dbReference type="GO" id="GO:0006508">
    <property type="term" value="P:proteolysis"/>
    <property type="evidence" value="ECO:0007669"/>
    <property type="project" value="UniProtKB-KW"/>
</dbReference>
<evidence type="ECO:0000256" key="5">
    <source>
        <dbReference type="PROSITE-ProRule" id="PRU01240"/>
    </source>
</evidence>
<accession>A0A161PPL0</accession>
<comment type="caution">
    <text evidence="8">The sequence shown here is derived from an EMBL/GenBank/DDBJ whole genome shotgun (WGS) entry which is preliminary data.</text>
</comment>
<keyword evidence="6" id="KW-0732">Signal</keyword>
<dbReference type="PROSITE" id="PS51892">
    <property type="entry name" value="SUBTILASE"/>
    <property type="match status" value="1"/>
</dbReference>
<dbReference type="AlphaFoldDB" id="A0A161PPL0"/>
<dbReference type="InterPro" id="IPR050131">
    <property type="entry name" value="Peptidase_S8_subtilisin-like"/>
</dbReference>
<dbReference type="Pfam" id="PF00082">
    <property type="entry name" value="Peptidase_S8"/>
    <property type="match status" value="1"/>
</dbReference>
<organism evidence="8 9">
    <name type="scientific">Bdellovibrio bacteriovorus</name>
    <dbReference type="NCBI Taxonomy" id="959"/>
    <lineage>
        <taxon>Bacteria</taxon>
        <taxon>Pseudomonadati</taxon>
        <taxon>Bdellovibrionota</taxon>
        <taxon>Bdellovibrionia</taxon>
        <taxon>Bdellovibrionales</taxon>
        <taxon>Pseudobdellovibrionaceae</taxon>
        <taxon>Bdellovibrio</taxon>
    </lineage>
</organism>
<dbReference type="PANTHER" id="PTHR43806:SF11">
    <property type="entry name" value="CEREVISIN-RELATED"/>
    <property type="match status" value="1"/>
</dbReference>
<dbReference type="InterPro" id="IPR036852">
    <property type="entry name" value="Peptidase_S8/S53_dom_sf"/>
</dbReference>
<dbReference type="PANTHER" id="PTHR43806">
    <property type="entry name" value="PEPTIDASE S8"/>
    <property type="match status" value="1"/>
</dbReference>
<dbReference type="OrthoDB" id="9790784at2"/>
<dbReference type="EMBL" id="LUKD01000008">
    <property type="protein sequence ID" value="KYG62546.1"/>
    <property type="molecule type" value="Genomic_DNA"/>
</dbReference>
<keyword evidence="3 5" id="KW-0378">Hydrolase</keyword>
<evidence type="ECO:0000256" key="1">
    <source>
        <dbReference type="ARBA" id="ARBA00011073"/>
    </source>
</evidence>
<dbReference type="RefSeq" id="WP_063208688.1">
    <property type="nucleotide sequence ID" value="NZ_LUKD01000008.1"/>
</dbReference>
<feature type="domain" description="Peptidase S8/S53" evidence="7">
    <location>
        <begin position="47"/>
        <end position="271"/>
    </location>
</feature>
<comment type="similarity">
    <text evidence="1 5">Belongs to the peptidase S8 family.</text>
</comment>
<protein>
    <recommendedName>
        <fullName evidence="7">Peptidase S8/S53 domain-containing protein</fullName>
    </recommendedName>
</protein>
<feature type="active site" description="Charge relay system" evidence="5">
    <location>
        <position position="238"/>
    </location>
</feature>
<dbReference type="PROSITE" id="PS00138">
    <property type="entry name" value="SUBTILASE_SER"/>
    <property type="match status" value="1"/>
</dbReference>
<dbReference type="InterPro" id="IPR023828">
    <property type="entry name" value="Peptidase_S8_Ser-AS"/>
</dbReference>
<evidence type="ECO:0000256" key="6">
    <source>
        <dbReference type="SAM" id="SignalP"/>
    </source>
</evidence>
<evidence type="ECO:0000313" key="8">
    <source>
        <dbReference type="EMBL" id="KYG62546.1"/>
    </source>
</evidence>
<dbReference type="InterPro" id="IPR022398">
    <property type="entry name" value="Peptidase_S8_His-AS"/>
</dbReference>
<dbReference type="PRINTS" id="PR00723">
    <property type="entry name" value="SUBTILISIN"/>
</dbReference>
<dbReference type="Proteomes" id="UP000075799">
    <property type="component" value="Unassembled WGS sequence"/>
</dbReference>
<evidence type="ECO:0000259" key="7">
    <source>
        <dbReference type="Pfam" id="PF00082"/>
    </source>
</evidence>
<keyword evidence="4 5" id="KW-0720">Serine protease</keyword>
<sequence>MTWRPWSYFLFLFFLSFSAGASNSFIDPENLRLKKIISYGGANYLTGKNIKVAVIDSGVSLPESYDAQILPGWDAFDNDTTFEDSDGHGTAVAGIILSLAPQAQIMSVRAFNQGMGSIAAAIEGFKFAVDQGVFIVNCSFSLSEDILRQMRASVGPERFKRTLLIWSSGNQSWQLPDFEESWPNVIVVGATNLNPPISRVFYSNTGSVVDVLAPAGDPGDGLTTWTPQGDYRTFNGTSGAAPVVAGLAVLYKEQNAGASPAAIKRAIVESSCRGVVNSARLLSISEACPAL</sequence>
<gene>
    <name evidence="8" type="ORF">AZI87_14675</name>
</gene>
<dbReference type="GO" id="GO:0004252">
    <property type="term" value="F:serine-type endopeptidase activity"/>
    <property type="evidence" value="ECO:0007669"/>
    <property type="project" value="UniProtKB-UniRule"/>
</dbReference>
<dbReference type="PROSITE" id="PS00137">
    <property type="entry name" value="SUBTILASE_HIS"/>
    <property type="match status" value="1"/>
</dbReference>
<evidence type="ECO:0000313" key="9">
    <source>
        <dbReference type="Proteomes" id="UP000075799"/>
    </source>
</evidence>
<feature type="active site" description="Charge relay system" evidence="5">
    <location>
        <position position="56"/>
    </location>
</feature>
<evidence type="ECO:0000256" key="2">
    <source>
        <dbReference type="ARBA" id="ARBA00022670"/>
    </source>
</evidence>